<dbReference type="EMBL" id="KV744823">
    <property type="protein sequence ID" value="OCK85151.1"/>
    <property type="molecule type" value="Genomic_DNA"/>
</dbReference>
<dbReference type="Gene3D" id="3.30.1200.10">
    <property type="entry name" value="YggU-like"/>
    <property type="match status" value="1"/>
</dbReference>
<proteinExistence type="inferred from homology"/>
<organism evidence="2 3">
    <name type="scientific">Lepidopterella palustris CBS 459.81</name>
    <dbReference type="NCBI Taxonomy" id="1314670"/>
    <lineage>
        <taxon>Eukaryota</taxon>
        <taxon>Fungi</taxon>
        <taxon>Dikarya</taxon>
        <taxon>Ascomycota</taxon>
        <taxon>Pezizomycotina</taxon>
        <taxon>Dothideomycetes</taxon>
        <taxon>Pleosporomycetidae</taxon>
        <taxon>Mytilinidiales</taxon>
        <taxon>Argynnaceae</taxon>
        <taxon>Lepidopterella</taxon>
    </lineage>
</organism>
<evidence type="ECO:0000256" key="1">
    <source>
        <dbReference type="ARBA" id="ARBA00010364"/>
    </source>
</evidence>
<dbReference type="PANTHER" id="PTHR13420:SF7">
    <property type="entry name" value="UPF0235 PROTEIN C15ORF40"/>
    <property type="match status" value="1"/>
</dbReference>
<dbReference type="GO" id="GO:0005737">
    <property type="term" value="C:cytoplasm"/>
    <property type="evidence" value="ECO:0007669"/>
    <property type="project" value="TreeGrafter"/>
</dbReference>
<dbReference type="OrthoDB" id="244097at2759"/>
<dbReference type="PANTHER" id="PTHR13420">
    <property type="entry name" value="UPF0235 PROTEIN C15ORF40"/>
    <property type="match status" value="1"/>
</dbReference>
<dbReference type="AlphaFoldDB" id="A0A8E2EJU5"/>
<comment type="similarity">
    <text evidence="1">Belongs to the UPF0235 family.</text>
</comment>
<evidence type="ECO:0000313" key="3">
    <source>
        <dbReference type="Proteomes" id="UP000250266"/>
    </source>
</evidence>
<gene>
    <name evidence="2" type="ORF">K432DRAFT_439461</name>
</gene>
<evidence type="ECO:0008006" key="4">
    <source>
        <dbReference type="Google" id="ProtNLM"/>
    </source>
</evidence>
<dbReference type="Pfam" id="PF02594">
    <property type="entry name" value="DUF167"/>
    <property type="match status" value="1"/>
</dbReference>
<protein>
    <recommendedName>
        <fullName evidence="4">YggU-like protein</fullName>
    </recommendedName>
</protein>
<dbReference type="SUPFAM" id="SSF69786">
    <property type="entry name" value="YggU-like"/>
    <property type="match status" value="1"/>
</dbReference>
<accession>A0A8E2EJU5</accession>
<reference evidence="2 3" key="1">
    <citation type="journal article" date="2016" name="Nat. Commun.">
        <title>Ectomycorrhizal ecology is imprinted in the genome of the dominant symbiotic fungus Cenococcum geophilum.</title>
        <authorList>
            <consortium name="DOE Joint Genome Institute"/>
            <person name="Peter M."/>
            <person name="Kohler A."/>
            <person name="Ohm R.A."/>
            <person name="Kuo A."/>
            <person name="Krutzmann J."/>
            <person name="Morin E."/>
            <person name="Arend M."/>
            <person name="Barry K.W."/>
            <person name="Binder M."/>
            <person name="Choi C."/>
            <person name="Clum A."/>
            <person name="Copeland A."/>
            <person name="Grisel N."/>
            <person name="Haridas S."/>
            <person name="Kipfer T."/>
            <person name="LaButti K."/>
            <person name="Lindquist E."/>
            <person name="Lipzen A."/>
            <person name="Maire R."/>
            <person name="Meier B."/>
            <person name="Mihaltcheva S."/>
            <person name="Molinier V."/>
            <person name="Murat C."/>
            <person name="Poggeler S."/>
            <person name="Quandt C.A."/>
            <person name="Sperisen C."/>
            <person name="Tritt A."/>
            <person name="Tisserant E."/>
            <person name="Crous P.W."/>
            <person name="Henrissat B."/>
            <person name="Nehls U."/>
            <person name="Egli S."/>
            <person name="Spatafora J.W."/>
            <person name="Grigoriev I.V."/>
            <person name="Martin F.M."/>
        </authorList>
    </citation>
    <scope>NUCLEOTIDE SEQUENCE [LARGE SCALE GENOMIC DNA]</scope>
    <source>
        <strain evidence="2 3">CBS 459.81</strain>
    </source>
</reference>
<keyword evidence="3" id="KW-1185">Reference proteome</keyword>
<sequence length="135" mass="14584">MLAPAIRFIAAKAPKQQGGSIQLLCHVKPGVGAQREGIASVSAQSIEVCVAAQAKDGEANRAVRELIAEVRVPFNKQSRKCNSRQVLKVPKSDVEITKGMKSRSKTVTVYNVNLNNSPDDEVERVRAVLESSVDT</sequence>
<dbReference type="Proteomes" id="UP000250266">
    <property type="component" value="Unassembled WGS sequence"/>
</dbReference>
<name>A0A8E2EJU5_9PEZI</name>
<dbReference type="InterPro" id="IPR036591">
    <property type="entry name" value="YggU-like_sf"/>
</dbReference>
<dbReference type="SMART" id="SM01152">
    <property type="entry name" value="DUF167"/>
    <property type="match status" value="1"/>
</dbReference>
<dbReference type="InterPro" id="IPR003746">
    <property type="entry name" value="DUF167"/>
</dbReference>
<evidence type="ECO:0000313" key="2">
    <source>
        <dbReference type="EMBL" id="OCK85151.1"/>
    </source>
</evidence>